<dbReference type="InterPro" id="IPR026822">
    <property type="entry name" value="Spp2/MOS2_G-patch"/>
</dbReference>
<evidence type="ECO:0000256" key="3">
    <source>
        <dbReference type="ARBA" id="ARBA00023242"/>
    </source>
</evidence>
<dbReference type="InterPro" id="IPR000467">
    <property type="entry name" value="G_patch_dom"/>
</dbReference>
<gene>
    <name evidence="6" type="ORF">MVES_003449</name>
</gene>
<dbReference type="Pfam" id="PF12656">
    <property type="entry name" value="G-patch_2"/>
    <property type="match status" value="1"/>
</dbReference>
<name>A0A2N1J843_9BASI</name>
<organism evidence="6 7">
    <name type="scientific">Malassezia vespertilionis</name>
    <dbReference type="NCBI Taxonomy" id="2020962"/>
    <lineage>
        <taxon>Eukaryota</taxon>
        <taxon>Fungi</taxon>
        <taxon>Dikarya</taxon>
        <taxon>Basidiomycota</taxon>
        <taxon>Ustilaginomycotina</taxon>
        <taxon>Malasseziomycetes</taxon>
        <taxon>Malasseziales</taxon>
        <taxon>Malasseziaceae</taxon>
        <taxon>Malassezia</taxon>
    </lineage>
</organism>
<comment type="subcellular location">
    <subcellularLocation>
        <location evidence="1">Nucleus</location>
    </subcellularLocation>
</comment>
<dbReference type="AlphaFoldDB" id="A0A2N1J843"/>
<evidence type="ECO:0000256" key="2">
    <source>
        <dbReference type="ARBA" id="ARBA00008576"/>
    </source>
</evidence>
<dbReference type="GO" id="GO:0003676">
    <property type="term" value="F:nucleic acid binding"/>
    <property type="evidence" value="ECO:0007669"/>
    <property type="project" value="InterPro"/>
</dbReference>
<protein>
    <recommendedName>
        <fullName evidence="5">G-patch domain-containing protein</fullName>
    </recommendedName>
</protein>
<feature type="compositionally biased region" description="Low complexity" evidence="4">
    <location>
        <begin position="135"/>
        <end position="145"/>
    </location>
</feature>
<dbReference type="STRING" id="2020962.A0A2N1J843"/>
<accession>A0A2N1J843</accession>
<comment type="similarity">
    <text evidence="2">Belongs to the SPP2 family.</text>
</comment>
<dbReference type="Proteomes" id="UP000232875">
    <property type="component" value="Unassembled WGS sequence"/>
</dbReference>
<feature type="region of interest" description="Disordered" evidence="4">
    <location>
        <begin position="1"/>
        <end position="41"/>
    </location>
</feature>
<dbReference type="PANTHER" id="PTHR15818">
    <property type="entry name" value="G PATCH AND KOW-CONTAINING"/>
    <property type="match status" value="1"/>
</dbReference>
<evidence type="ECO:0000256" key="4">
    <source>
        <dbReference type="SAM" id="MobiDB-lite"/>
    </source>
</evidence>
<dbReference type="GO" id="GO:0005681">
    <property type="term" value="C:spliceosomal complex"/>
    <property type="evidence" value="ECO:0007669"/>
    <property type="project" value="TreeGrafter"/>
</dbReference>
<dbReference type="PANTHER" id="PTHR15818:SF2">
    <property type="entry name" value="G-PATCH DOMAIN AND KOW MOTIFS-CONTAINING PROTEIN"/>
    <property type="match status" value="1"/>
</dbReference>
<dbReference type="PROSITE" id="PS50174">
    <property type="entry name" value="G_PATCH"/>
    <property type="match status" value="1"/>
</dbReference>
<keyword evidence="7" id="KW-1185">Reference proteome</keyword>
<feature type="compositionally biased region" description="Basic and acidic residues" evidence="4">
    <location>
        <begin position="260"/>
        <end position="280"/>
    </location>
</feature>
<dbReference type="InterPro" id="IPR045166">
    <property type="entry name" value="Spp2-like"/>
</dbReference>
<evidence type="ECO:0000256" key="1">
    <source>
        <dbReference type="ARBA" id="ARBA00004123"/>
    </source>
</evidence>
<proteinExistence type="inferred from homology"/>
<evidence type="ECO:0000313" key="6">
    <source>
        <dbReference type="EMBL" id="PKI82718.1"/>
    </source>
</evidence>
<dbReference type="EMBL" id="KZ454994">
    <property type="protein sequence ID" value="PKI82718.1"/>
    <property type="molecule type" value="Genomic_DNA"/>
</dbReference>
<feature type="region of interest" description="Disordered" evidence="4">
    <location>
        <begin position="116"/>
        <end position="163"/>
    </location>
</feature>
<keyword evidence="3" id="KW-0539">Nucleus</keyword>
<dbReference type="GO" id="GO:0000398">
    <property type="term" value="P:mRNA splicing, via spliceosome"/>
    <property type="evidence" value="ECO:0007669"/>
    <property type="project" value="InterPro"/>
</dbReference>
<feature type="domain" description="G-patch" evidence="5">
    <location>
        <begin position="217"/>
        <end position="263"/>
    </location>
</feature>
<dbReference type="SMART" id="SM00443">
    <property type="entry name" value="G_patch"/>
    <property type="match status" value="1"/>
</dbReference>
<dbReference type="OrthoDB" id="5577072at2759"/>
<evidence type="ECO:0000259" key="5">
    <source>
        <dbReference type="PROSITE" id="PS50174"/>
    </source>
</evidence>
<feature type="region of interest" description="Disordered" evidence="4">
    <location>
        <begin position="255"/>
        <end position="289"/>
    </location>
</feature>
<evidence type="ECO:0000313" key="7">
    <source>
        <dbReference type="Proteomes" id="UP000232875"/>
    </source>
</evidence>
<sequence>MAQERAAARTSVSFSLSGKESRRNVAIPPRALLGGDEGPLEDAPSDILLGVKHKCVSEESKKPRAIPMQAPIDWREDRKRRLGILDKHGAALGSLASMRTPHGVSTAPERAFLEPQQRGLSVRNKEATEEEVVQGDATPPADTAGPTPPHSPPHLVHGAQETSDADAIRALMRGDDSEHDGASDRVIVYPSEEDMFKRDVDTHPDAPSLEAYSDMPVEEFGAAMLRGMGWKDGHGVGKSRQGPTQAPGVKRRAALLGLGAKERALPTSDPKRRDRRHDNARYMPTGEMV</sequence>
<reference evidence="6 7" key="1">
    <citation type="submission" date="2017-10" db="EMBL/GenBank/DDBJ databases">
        <title>A novel species of cold-tolerant Malassezia isolated from bats.</title>
        <authorList>
            <person name="Lorch J.M."/>
            <person name="Palmer J.M."/>
            <person name="Vanderwolf K.J."/>
            <person name="Schmidt K.Z."/>
            <person name="Verant M.L."/>
            <person name="Weller T.J."/>
            <person name="Blehert D.S."/>
        </authorList>
    </citation>
    <scope>NUCLEOTIDE SEQUENCE [LARGE SCALE GENOMIC DNA]</scope>
    <source>
        <strain evidence="6 7">NWHC:44797-103</strain>
    </source>
</reference>